<dbReference type="EMBL" id="QAOT01000030">
    <property type="protein sequence ID" value="PTR10470.1"/>
    <property type="molecule type" value="Genomic_DNA"/>
</dbReference>
<dbReference type="OrthoDB" id="564699at2"/>
<name>A0A2T5JR87_9RHOB</name>
<accession>A0A2T5JR87</accession>
<sequence length="436" mass="44520">MSDTSPVLSLPYILPSQAQKHVTHNEALRRLDVLVQPAVLDRDRTAPPAAPAEGARHLVAAGATGPWAGHAGELAVWDAEAALWRFLAPRPGWQTFVLAEGAGLVFTPAAGWQVLGRLVPEFASLGIATAADETNRLAVASPATLLTHDGAGHQLKINKALAGDTASLLFQTGWSGRAEMGLAGEDDFTVKVSPDGETFRTALRLERASGRVALPQGLSVAGSVTGTAVQASPADGTAGRLMAVGAFGLGGMAPLIGNSAVTDGSIVPGFYGYDSTQGSSGGPSGVRSGILLHQRRATGSEVQLFLVEGTSGTGAVSGILFSRARSGGAWSGWFAGGIVQSASNGNGRYIRHQDGTQTCWQTVGTSASADVSVTFPAAFSTTTGLVTTLGVTSAAAIAISPRLTSRSATGATLSACSGTNERVAAQVDLISMGRWY</sequence>
<reference evidence="1 2" key="1">
    <citation type="submission" date="2018-04" db="EMBL/GenBank/DDBJ databases">
        <title>Genomic Encyclopedia of Type Strains, Phase III (KMG-III): the genomes of soil and plant-associated and newly described type strains.</title>
        <authorList>
            <person name="Whitman W."/>
        </authorList>
    </citation>
    <scope>NUCLEOTIDE SEQUENCE [LARGE SCALE GENOMIC DNA]</scope>
    <source>
        <strain evidence="1 2">KA25</strain>
    </source>
</reference>
<comment type="caution">
    <text evidence="1">The sequence shown here is derived from an EMBL/GenBank/DDBJ whole genome shotgun (WGS) entry which is preliminary data.</text>
</comment>
<dbReference type="InterPro" id="IPR021251">
    <property type="entry name" value="DUF2793"/>
</dbReference>
<dbReference type="AlphaFoldDB" id="A0A2T5JR87"/>
<evidence type="ECO:0000313" key="2">
    <source>
        <dbReference type="Proteomes" id="UP000244060"/>
    </source>
</evidence>
<dbReference type="Pfam" id="PF10983">
    <property type="entry name" value="DUF2793"/>
    <property type="match status" value="1"/>
</dbReference>
<evidence type="ECO:0000313" key="1">
    <source>
        <dbReference type="EMBL" id="PTR10470.1"/>
    </source>
</evidence>
<organism evidence="1 2">
    <name type="scientific">Cereibacter azotoformans</name>
    <dbReference type="NCBI Taxonomy" id="43057"/>
    <lineage>
        <taxon>Bacteria</taxon>
        <taxon>Pseudomonadati</taxon>
        <taxon>Pseudomonadota</taxon>
        <taxon>Alphaproteobacteria</taxon>
        <taxon>Rhodobacterales</taxon>
        <taxon>Paracoccaceae</taxon>
        <taxon>Cereibacter</taxon>
    </lineage>
</organism>
<dbReference type="Proteomes" id="UP000244060">
    <property type="component" value="Unassembled WGS sequence"/>
</dbReference>
<proteinExistence type="predicted"/>
<gene>
    <name evidence="1" type="ORF">C8J28_13021</name>
</gene>
<keyword evidence="2" id="KW-1185">Reference proteome</keyword>
<protein>
    <submittedName>
        <fullName evidence="1">Uncharacterized protein DUF2793</fullName>
    </submittedName>
</protein>
<dbReference type="RefSeq" id="WP_108222577.1">
    <property type="nucleotide sequence ID" value="NZ_QAOT01000030.1"/>
</dbReference>